<gene>
    <name evidence="2" type="ORF">AW11_00559</name>
</gene>
<dbReference type="PATRIC" id="fig|1454004.3.peg.579"/>
<dbReference type="eggNOG" id="COG2226">
    <property type="taxonomic scope" value="Bacteria"/>
</dbReference>
<dbReference type="Gene3D" id="3.40.50.150">
    <property type="entry name" value="Vaccinia Virus protein VP39"/>
    <property type="match status" value="1"/>
</dbReference>
<proteinExistence type="predicted"/>
<evidence type="ECO:0000313" key="2">
    <source>
        <dbReference type="EMBL" id="EXI90701.1"/>
    </source>
</evidence>
<comment type="caution">
    <text evidence="2">The sequence shown here is derived from an EMBL/GenBank/DDBJ whole genome shotgun (WGS) entry which is preliminary data.</text>
</comment>
<keyword evidence="3" id="KW-1185">Reference proteome</keyword>
<organism evidence="2 3">
    <name type="scientific">Accumulibacter regalis</name>
    <dbReference type="NCBI Taxonomy" id="522306"/>
    <lineage>
        <taxon>Bacteria</taxon>
        <taxon>Pseudomonadati</taxon>
        <taxon>Pseudomonadota</taxon>
        <taxon>Betaproteobacteria</taxon>
        <taxon>Candidatus Accumulibacter</taxon>
    </lineage>
</organism>
<feature type="domain" description="Methyltransferase type 11" evidence="1">
    <location>
        <begin position="59"/>
        <end position="116"/>
    </location>
</feature>
<dbReference type="Proteomes" id="UP000022141">
    <property type="component" value="Unassembled WGS sequence"/>
</dbReference>
<dbReference type="GO" id="GO:0008757">
    <property type="term" value="F:S-adenosylmethionine-dependent methyltransferase activity"/>
    <property type="evidence" value="ECO:0007669"/>
    <property type="project" value="InterPro"/>
</dbReference>
<name>A0A011PTH2_ACCRE</name>
<dbReference type="EMBL" id="JEMY01000004">
    <property type="protein sequence ID" value="EXI90701.1"/>
    <property type="molecule type" value="Genomic_DNA"/>
</dbReference>
<dbReference type="InterPro" id="IPR029063">
    <property type="entry name" value="SAM-dependent_MTases_sf"/>
</dbReference>
<protein>
    <submittedName>
        <fullName evidence="2">Biotin biosynthesis protein BioC</fullName>
    </submittedName>
</protein>
<dbReference type="STRING" id="1454004.AW11_00559"/>
<evidence type="ECO:0000313" key="3">
    <source>
        <dbReference type="Proteomes" id="UP000022141"/>
    </source>
</evidence>
<dbReference type="Pfam" id="PF08241">
    <property type="entry name" value="Methyltransf_11"/>
    <property type="match status" value="1"/>
</dbReference>
<dbReference type="AlphaFoldDB" id="A0A011PTH2"/>
<dbReference type="CDD" id="cd02440">
    <property type="entry name" value="AdoMet_MTases"/>
    <property type="match status" value="1"/>
</dbReference>
<evidence type="ECO:0000259" key="1">
    <source>
        <dbReference type="Pfam" id="PF08241"/>
    </source>
</evidence>
<sequence>MSIAGLDAWLQTPQGKYVMAWEQATLDKMVADVFGYHALQLGLPQFDLLAQNRIPLRQLAHDSGKVDVLCDLRQLPFAAHSIDLVVMTHVLEFHDDPHGILREVERVLIPEGEVIIAGFNPISIWGLRRRLPNCPQHFPWNGRYLSLARLKDWLQLLGFEAESSRFGCYAPPFRNERWLKRWHFLEASGQRWWSFAGGVYVLRAVKRVHSMRLIMPNWKQQATPRKALSAVTKKEAARHD</sequence>
<dbReference type="SUPFAM" id="SSF53335">
    <property type="entry name" value="S-adenosyl-L-methionine-dependent methyltransferases"/>
    <property type="match status" value="1"/>
</dbReference>
<reference evidence="2" key="1">
    <citation type="submission" date="2014-02" db="EMBL/GenBank/DDBJ databases">
        <title>Expanding our view of genomic diversity in Candidatus Accumulibacter clades.</title>
        <authorList>
            <person name="Skennerton C.T."/>
            <person name="Barr J.J."/>
            <person name="Slater F.R."/>
            <person name="Bond P.L."/>
            <person name="Tyson G.W."/>
        </authorList>
    </citation>
    <scope>NUCLEOTIDE SEQUENCE [LARGE SCALE GENOMIC DNA]</scope>
</reference>
<accession>A0A011PTH2</accession>
<dbReference type="InterPro" id="IPR013216">
    <property type="entry name" value="Methyltransf_11"/>
</dbReference>